<feature type="chain" id="PRO_5003860626" description="AAA+ family ATPase" evidence="2">
    <location>
        <begin position="20"/>
        <end position="118"/>
    </location>
</feature>
<feature type="region of interest" description="Disordered" evidence="1">
    <location>
        <begin position="17"/>
        <end position="37"/>
    </location>
</feature>
<name>K2HDA5_9RHOB</name>
<evidence type="ECO:0000256" key="2">
    <source>
        <dbReference type="SAM" id="SignalP"/>
    </source>
</evidence>
<evidence type="ECO:0000313" key="3">
    <source>
        <dbReference type="EMBL" id="EKE45438.1"/>
    </source>
</evidence>
<feature type="signal peptide" evidence="2">
    <location>
        <begin position="1"/>
        <end position="19"/>
    </location>
</feature>
<dbReference type="EMBL" id="AMGO01000007">
    <property type="protein sequence ID" value="EKE45438.1"/>
    <property type="molecule type" value="Genomic_DNA"/>
</dbReference>
<dbReference type="AlphaFoldDB" id="K2HDA5"/>
<proteinExistence type="predicted"/>
<protein>
    <recommendedName>
        <fullName evidence="5">AAA+ family ATPase</fullName>
    </recommendedName>
</protein>
<accession>K2HDA5</accession>
<dbReference type="PATRIC" id="fig|1231392.3.peg.531"/>
<gene>
    <name evidence="3" type="ORF">OCGS_0528</name>
</gene>
<evidence type="ECO:0008006" key="5">
    <source>
        <dbReference type="Google" id="ProtNLM"/>
    </source>
</evidence>
<sequence>MKRILLVLALGAVASPLAAQQPGPDMPQPDDRSDIDEGLGLLSDGARRLLRGLMGEVEPQMRDLAEALKEWDFQGITVDDLSRYHPPEVLPNGDIIIRRKEKLTPVPQDIPEGGEVEL</sequence>
<evidence type="ECO:0000256" key="1">
    <source>
        <dbReference type="SAM" id="MobiDB-lite"/>
    </source>
</evidence>
<evidence type="ECO:0000313" key="4">
    <source>
        <dbReference type="Proteomes" id="UP000006765"/>
    </source>
</evidence>
<dbReference type="Proteomes" id="UP000006765">
    <property type="component" value="Unassembled WGS sequence"/>
</dbReference>
<dbReference type="STRING" id="1231392.OCGS_0528"/>
<dbReference type="OrthoDB" id="7308154at2"/>
<reference evidence="3 4" key="1">
    <citation type="journal article" date="2012" name="J. Bacteriol.">
        <title>Draft Genome Sequence of Oceaniovalibus guishaninsula JLT2003T.</title>
        <authorList>
            <person name="Tang K."/>
            <person name="Liu K."/>
            <person name="Jiao N."/>
        </authorList>
    </citation>
    <scope>NUCLEOTIDE SEQUENCE [LARGE SCALE GENOMIC DNA]</scope>
    <source>
        <strain evidence="3 4">JLT2003</strain>
    </source>
</reference>
<organism evidence="3 4">
    <name type="scientific">Oceaniovalibus guishaninsula JLT2003</name>
    <dbReference type="NCBI Taxonomy" id="1231392"/>
    <lineage>
        <taxon>Bacteria</taxon>
        <taxon>Pseudomonadati</taxon>
        <taxon>Pseudomonadota</taxon>
        <taxon>Alphaproteobacteria</taxon>
        <taxon>Rhodobacterales</taxon>
        <taxon>Roseobacteraceae</taxon>
        <taxon>Oceaniovalibus</taxon>
    </lineage>
</organism>
<comment type="caution">
    <text evidence="3">The sequence shown here is derived from an EMBL/GenBank/DDBJ whole genome shotgun (WGS) entry which is preliminary data.</text>
</comment>
<keyword evidence="4" id="KW-1185">Reference proteome</keyword>
<keyword evidence="2" id="KW-0732">Signal</keyword>
<dbReference type="RefSeq" id="WP_007425681.1">
    <property type="nucleotide sequence ID" value="NZ_AMGO01000007.1"/>
</dbReference>